<reference evidence="8 9" key="1">
    <citation type="submission" date="2020-04" db="EMBL/GenBank/DDBJ databases">
        <authorList>
            <person name="Klaysubun C."/>
            <person name="Duangmal K."/>
            <person name="Lipun K."/>
        </authorList>
    </citation>
    <scope>NUCLEOTIDE SEQUENCE [LARGE SCALE GENOMIC DNA]</scope>
    <source>
        <strain evidence="8 9">JCM 11839</strain>
    </source>
</reference>
<dbReference type="SMART" id="SM00847">
    <property type="entry name" value="HA2"/>
    <property type="match status" value="1"/>
</dbReference>
<dbReference type="InterPro" id="IPR001650">
    <property type="entry name" value="Helicase_C-like"/>
</dbReference>
<keyword evidence="2" id="KW-0378">Hydrolase</keyword>
<dbReference type="InterPro" id="IPR011545">
    <property type="entry name" value="DEAD/DEAH_box_helicase_dom"/>
</dbReference>
<evidence type="ECO:0000259" key="6">
    <source>
        <dbReference type="PROSITE" id="PS51192"/>
    </source>
</evidence>
<dbReference type="EMBL" id="JAAXKY010000093">
    <property type="protein sequence ID" value="NMH80218.1"/>
    <property type="molecule type" value="Genomic_DNA"/>
</dbReference>
<dbReference type="InterPro" id="IPR010225">
    <property type="entry name" value="HrpB"/>
</dbReference>
<evidence type="ECO:0000313" key="8">
    <source>
        <dbReference type="EMBL" id="NMH80218.1"/>
    </source>
</evidence>
<keyword evidence="9" id="KW-1185">Reference proteome</keyword>
<dbReference type="PIRSF" id="PIRSF005496">
    <property type="entry name" value="ATP_hel_hrpB"/>
    <property type="match status" value="1"/>
</dbReference>
<organism evidence="8 9">
    <name type="scientific">Pseudonocardia xinjiangensis</name>
    <dbReference type="NCBI Taxonomy" id="75289"/>
    <lineage>
        <taxon>Bacteria</taxon>
        <taxon>Bacillati</taxon>
        <taxon>Actinomycetota</taxon>
        <taxon>Actinomycetes</taxon>
        <taxon>Pseudonocardiales</taxon>
        <taxon>Pseudonocardiaceae</taxon>
        <taxon>Pseudonocardia</taxon>
    </lineage>
</organism>
<feature type="domain" description="Helicase ATP-binding" evidence="6">
    <location>
        <begin position="20"/>
        <end position="182"/>
    </location>
</feature>
<dbReference type="InterPro" id="IPR007502">
    <property type="entry name" value="Helicase-assoc_dom"/>
</dbReference>
<dbReference type="InterPro" id="IPR013689">
    <property type="entry name" value="RNA_helicase_ATP-dep_HrpB_C"/>
</dbReference>
<dbReference type="Pfam" id="PF00270">
    <property type="entry name" value="DEAD"/>
    <property type="match status" value="1"/>
</dbReference>
<dbReference type="Pfam" id="PF08482">
    <property type="entry name" value="HrpB_C"/>
    <property type="match status" value="1"/>
</dbReference>
<dbReference type="Pfam" id="PF00271">
    <property type="entry name" value="Helicase_C"/>
    <property type="match status" value="1"/>
</dbReference>
<feature type="domain" description="Helicase C-terminal" evidence="7">
    <location>
        <begin position="212"/>
        <end position="370"/>
    </location>
</feature>
<dbReference type="PANTHER" id="PTHR43519:SF1">
    <property type="entry name" value="ATP-DEPENDENT RNA HELICASE HRPB"/>
    <property type="match status" value="1"/>
</dbReference>
<evidence type="ECO:0000259" key="7">
    <source>
        <dbReference type="PROSITE" id="PS51194"/>
    </source>
</evidence>
<gene>
    <name evidence="8" type="primary">hrpB</name>
    <name evidence="8" type="ORF">HF577_24420</name>
</gene>
<dbReference type="SMART" id="SM00487">
    <property type="entry name" value="DEXDc"/>
    <property type="match status" value="1"/>
</dbReference>
<dbReference type="SMART" id="SM00490">
    <property type="entry name" value="HELICc"/>
    <property type="match status" value="1"/>
</dbReference>
<dbReference type="PROSITE" id="PS51194">
    <property type="entry name" value="HELICASE_CTER"/>
    <property type="match status" value="1"/>
</dbReference>
<dbReference type="InterPro" id="IPR027417">
    <property type="entry name" value="P-loop_NTPase"/>
</dbReference>
<feature type="region of interest" description="Disordered" evidence="5">
    <location>
        <begin position="812"/>
        <end position="835"/>
    </location>
</feature>
<dbReference type="SUPFAM" id="SSF52540">
    <property type="entry name" value="P-loop containing nucleoside triphosphate hydrolases"/>
    <property type="match status" value="1"/>
</dbReference>
<dbReference type="NCBIfam" id="TIGR01970">
    <property type="entry name" value="DEAH_box_HrpB"/>
    <property type="match status" value="1"/>
</dbReference>
<evidence type="ECO:0000313" key="9">
    <source>
        <dbReference type="Proteomes" id="UP001296706"/>
    </source>
</evidence>
<dbReference type="Gene3D" id="1.20.120.1080">
    <property type="match status" value="1"/>
</dbReference>
<evidence type="ECO:0000256" key="1">
    <source>
        <dbReference type="ARBA" id="ARBA00022741"/>
    </source>
</evidence>
<accession>A0ABX1RIK8</accession>
<evidence type="ECO:0000256" key="4">
    <source>
        <dbReference type="ARBA" id="ARBA00022840"/>
    </source>
</evidence>
<keyword evidence="4" id="KW-0067">ATP-binding</keyword>
<evidence type="ECO:0000256" key="3">
    <source>
        <dbReference type="ARBA" id="ARBA00022806"/>
    </source>
</evidence>
<dbReference type="PROSITE" id="PS51192">
    <property type="entry name" value="HELICASE_ATP_BIND_1"/>
    <property type="match status" value="1"/>
</dbReference>
<proteinExistence type="predicted"/>
<protein>
    <submittedName>
        <fullName evidence="8">ATP-dependent helicase HrpB</fullName>
    </submittedName>
</protein>
<dbReference type="RefSeq" id="WP_169398276.1">
    <property type="nucleotide sequence ID" value="NZ_BAAAJH010000019.1"/>
</dbReference>
<keyword evidence="1" id="KW-0547">Nucleotide-binding</keyword>
<dbReference type="Proteomes" id="UP001296706">
    <property type="component" value="Unassembled WGS sequence"/>
</dbReference>
<dbReference type="Gene3D" id="3.40.50.300">
    <property type="entry name" value="P-loop containing nucleotide triphosphate hydrolases"/>
    <property type="match status" value="2"/>
</dbReference>
<name>A0ABX1RIK8_9PSEU</name>
<dbReference type="InterPro" id="IPR014001">
    <property type="entry name" value="Helicase_ATP-bd"/>
</dbReference>
<evidence type="ECO:0000256" key="2">
    <source>
        <dbReference type="ARBA" id="ARBA00022801"/>
    </source>
</evidence>
<evidence type="ECO:0000256" key="5">
    <source>
        <dbReference type="SAM" id="MobiDB-lite"/>
    </source>
</evidence>
<feature type="region of interest" description="Disordered" evidence="5">
    <location>
        <begin position="482"/>
        <end position="511"/>
    </location>
</feature>
<dbReference type="CDD" id="cd18791">
    <property type="entry name" value="SF2_C_RHA"/>
    <property type="match status" value="1"/>
</dbReference>
<keyword evidence="3 8" id="KW-0347">Helicase</keyword>
<sequence>MTLPTDLPDLPVRGALDEVTTTLDTHGSAVLVAPPGTGKTTLVPLALAAGTAGTKVLVAEPRRLAARAAAARMASLLGEPVGETVGYAVRGDARRSAATRIEVVTSGLLLRRLLADPELAGVGVVLLDECHERHLDADLLLALLLDARDGLRPDLKLLATSATVATGRLAELLGAPGADAPVLRVEARTFPVTVRHTPPARGERIEACVARAVRAALDRDDGDVLAFLPGVAEIRRTAAALSGVDADVLPLHGRMPAGEQDAALRPGPRRRVVLASAVAESSLTVPGVRVVVDAGLARVPRVDHRRGLAGLVTVRVSAAVAEQRAGRAGREAPGLVYRCWPEGELLARYPEPEIRTADLTRLALDLACWGTPDGSALRWWDAPPDGPLRAGQEVLRALGALDGTGATDRGRRMAELGLHPRLARALLDGAALVGARTAAEVVALLDDDTLTTGPEVDGELRRLRSGAAPGSGRWRGEVSRLTRLLPSSTNPRGTRNRPAPHPAPDDHGPGRSAALVVALAHPERLARRRAAGSPLYLMAGGTAVEVPPGGGLDGQEWLAVAVAERTPGAQNGRVRLAAVADQELAELAAPALLAEADEVGWQTSGRGTGDVVARHVRRLGAIVLEERRVSHPDRAVVREALLDGLRLEGTALLRWTDSARRLRERLAALHRTLGEDWPDVSDAALLAAPDRWWTGPFTTARNRADLARIDAATVLRAVLDWRHAAAIDELAPERITVPSGSRIALDYSGDQPVLAVAVQEVFGWTATPTVGGGRLPVVLHLLSPAGRPAAVTADLASFWATGYPQVRSELRGRYPKHDWPQDPSTASPSRRPRRR</sequence>
<dbReference type="PANTHER" id="PTHR43519">
    <property type="entry name" value="ATP-DEPENDENT RNA HELICASE HRPB"/>
    <property type="match status" value="1"/>
</dbReference>
<comment type="caution">
    <text evidence="8">The sequence shown here is derived from an EMBL/GenBank/DDBJ whole genome shotgun (WGS) entry which is preliminary data.</text>
</comment>
<dbReference type="GO" id="GO:0004386">
    <property type="term" value="F:helicase activity"/>
    <property type="evidence" value="ECO:0007669"/>
    <property type="project" value="UniProtKB-KW"/>
</dbReference>